<evidence type="ECO:0000313" key="1">
    <source>
        <dbReference type="EMBL" id="MFB9199602.1"/>
    </source>
</evidence>
<dbReference type="RefSeq" id="WP_189645972.1">
    <property type="nucleotide sequence ID" value="NZ_BMRC01000001.1"/>
</dbReference>
<comment type="caution">
    <text evidence="1">The sequence shown here is derived from an EMBL/GenBank/DDBJ whole genome shotgun (WGS) entry which is preliminary data.</text>
</comment>
<evidence type="ECO:0000313" key="2">
    <source>
        <dbReference type="Proteomes" id="UP001589647"/>
    </source>
</evidence>
<protein>
    <submittedName>
        <fullName evidence="1">Uncharacterized protein</fullName>
    </submittedName>
</protein>
<dbReference type="EMBL" id="JBHMEI010000001">
    <property type="protein sequence ID" value="MFB9199602.1"/>
    <property type="molecule type" value="Genomic_DNA"/>
</dbReference>
<organism evidence="1 2">
    <name type="scientific">Nonomuraea spiralis</name>
    <dbReference type="NCBI Taxonomy" id="46182"/>
    <lineage>
        <taxon>Bacteria</taxon>
        <taxon>Bacillati</taxon>
        <taxon>Actinomycetota</taxon>
        <taxon>Actinomycetes</taxon>
        <taxon>Streptosporangiales</taxon>
        <taxon>Streptosporangiaceae</taxon>
        <taxon>Nonomuraea</taxon>
    </lineage>
</organism>
<name>A0ABV5I4Z2_9ACTN</name>
<dbReference type="Proteomes" id="UP001589647">
    <property type="component" value="Unassembled WGS sequence"/>
</dbReference>
<reference evidence="1 2" key="1">
    <citation type="submission" date="2024-09" db="EMBL/GenBank/DDBJ databases">
        <authorList>
            <person name="Sun Q."/>
            <person name="Mori K."/>
        </authorList>
    </citation>
    <scope>NUCLEOTIDE SEQUENCE [LARGE SCALE GENOMIC DNA]</scope>
    <source>
        <strain evidence="1 2">CCM 3426</strain>
    </source>
</reference>
<sequence length="49" mass="5574">MERHVPVLWSAAHESRRPAPVRWAGRGLLRLLDLARALALADHHTFVSH</sequence>
<keyword evidence="2" id="KW-1185">Reference proteome</keyword>
<gene>
    <name evidence="1" type="ORF">ACFFV7_00245</name>
</gene>
<proteinExistence type="predicted"/>
<accession>A0ABV5I4Z2</accession>